<dbReference type="Pfam" id="PF13855">
    <property type="entry name" value="LRR_8"/>
    <property type="match status" value="1"/>
</dbReference>
<feature type="transmembrane region" description="Helical" evidence="11">
    <location>
        <begin position="344"/>
        <end position="368"/>
    </location>
</feature>
<keyword evidence="15" id="KW-1185">Reference proteome</keyword>
<dbReference type="Pfam" id="PF08263">
    <property type="entry name" value="LRRNT_2"/>
    <property type="match status" value="1"/>
</dbReference>
<evidence type="ECO:0000256" key="11">
    <source>
        <dbReference type="SAM" id="Phobius"/>
    </source>
</evidence>
<proteinExistence type="inferred from homology"/>
<evidence type="ECO:0000256" key="12">
    <source>
        <dbReference type="SAM" id="SignalP"/>
    </source>
</evidence>
<dbReference type="GO" id="GO:0016020">
    <property type="term" value="C:membrane"/>
    <property type="evidence" value="ECO:0007669"/>
    <property type="project" value="UniProtKB-SubCell"/>
</dbReference>
<evidence type="ECO:0000313" key="15">
    <source>
        <dbReference type="Proteomes" id="UP001054889"/>
    </source>
</evidence>
<protein>
    <recommendedName>
        <fullName evidence="13">Leucine-rich repeat-containing N-terminal plant-type domain-containing protein</fullName>
    </recommendedName>
</protein>
<evidence type="ECO:0000256" key="6">
    <source>
        <dbReference type="ARBA" id="ARBA00022729"/>
    </source>
</evidence>
<dbReference type="Proteomes" id="UP001054889">
    <property type="component" value="Unassembled WGS sequence"/>
</dbReference>
<sequence>MHATATPLLVLLPVICTTIFLTGAAIQLQHPDGKSCIPAERDALLSFKKGITSDPANRLSSWHGQDCCRWSGVRCSNETGHVLKLHLRNQYRGAGFLNGCGDVNALLGQISPSLLSLEQLEHMDLSMNCFTGRNNLSGVIPRHVSNLTAMTLKGSTTLFALELSFPYGDGNIYIGAKISGQFGEILSIITKGQQLRYGNALEHFVSIDLSGNFLSGEIPTGITSLDALINLNLSSNCLRGNIPNKIGDMRSLESLDLSKNKFFGEIPSSLSNLTSLSYMNLSYNNLSGRIPSSRQLDTLGADDPSLMYISNNGLCGPPLLKSCSINDNVVHGNQRSSRQQALELMLFDLGLMLGLAAGLWMVFCALLFMKTWRIAYLQLIDKMSDRI</sequence>
<dbReference type="FunFam" id="3.80.10.10:FF:000111">
    <property type="entry name" value="LRR receptor-like serine/threonine-protein kinase ERECTA"/>
    <property type="match status" value="1"/>
</dbReference>
<organism evidence="14 15">
    <name type="scientific">Eleusine coracana subsp. coracana</name>
    <dbReference type="NCBI Taxonomy" id="191504"/>
    <lineage>
        <taxon>Eukaryota</taxon>
        <taxon>Viridiplantae</taxon>
        <taxon>Streptophyta</taxon>
        <taxon>Embryophyta</taxon>
        <taxon>Tracheophyta</taxon>
        <taxon>Spermatophyta</taxon>
        <taxon>Magnoliopsida</taxon>
        <taxon>Liliopsida</taxon>
        <taxon>Poales</taxon>
        <taxon>Poaceae</taxon>
        <taxon>PACMAD clade</taxon>
        <taxon>Chloridoideae</taxon>
        <taxon>Cynodonteae</taxon>
        <taxon>Eleusininae</taxon>
        <taxon>Eleusine</taxon>
    </lineage>
</organism>
<dbReference type="Gene3D" id="3.80.10.10">
    <property type="entry name" value="Ribonuclease Inhibitor"/>
    <property type="match status" value="2"/>
</dbReference>
<dbReference type="GO" id="GO:0009742">
    <property type="term" value="P:brassinosteroid mediated signaling pathway"/>
    <property type="evidence" value="ECO:0007669"/>
    <property type="project" value="UniProtKB-KW"/>
</dbReference>
<evidence type="ECO:0000256" key="9">
    <source>
        <dbReference type="ARBA" id="ARBA00023136"/>
    </source>
</evidence>
<keyword evidence="10" id="KW-0325">Glycoprotein</keyword>
<name>A0AAV5FLL8_ELECO</name>
<comment type="subcellular location">
    <subcellularLocation>
        <location evidence="1">Membrane</location>
        <topology evidence="1">Single-pass type I membrane protein</topology>
    </subcellularLocation>
</comment>
<dbReference type="Pfam" id="PF00560">
    <property type="entry name" value="LRR_1"/>
    <property type="match status" value="1"/>
</dbReference>
<keyword evidence="5 11" id="KW-0812">Transmembrane</keyword>
<dbReference type="EMBL" id="BQKI01000088">
    <property type="protein sequence ID" value="GJN35310.1"/>
    <property type="molecule type" value="Genomic_DNA"/>
</dbReference>
<accession>A0AAV5FLL8</accession>
<dbReference type="InterPro" id="IPR001611">
    <property type="entry name" value="Leu-rich_rpt"/>
</dbReference>
<evidence type="ECO:0000313" key="14">
    <source>
        <dbReference type="EMBL" id="GJN35310.1"/>
    </source>
</evidence>
<evidence type="ECO:0000256" key="4">
    <source>
        <dbReference type="ARBA" id="ARBA00022626"/>
    </source>
</evidence>
<dbReference type="PANTHER" id="PTHR48063:SF9">
    <property type="entry name" value="LRR PROTEIN WM1.10"/>
    <property type="match status" value="1"/>
</dbReference>
<evidence type="ECO:0000256" key="8">
    <source>
        <dbReference type="ARBA" id="ARBA00022989"/>
    </source>
</evidence>
<reference evidence="14" key="1">
    <citation type="journal article" date="2018" name="DNA Res.">
        <title>Multiple hybrid de novo genome assembly of finger millet, an orphan allotetraploid crop.</title>
        <authorList>
            <person name="Hatakeyama M."/>
            <person name="Aluri S."/>
            <person name="Balachadran M.T."/>
            <person name="Sivarajan S.R."/>
            <person name="Patrignani A."/>
            <person name="Gruter S."/>
            <person name="Poveda L."/>
            <person name="Shimizu-Inatsugi R."/>
            <person name="Baeten J."/>
            <person name="Francoijs K.J."/>
            <person name="Nataraja K.N."/>
            <person name="Reddy Y.A.N."/>
            <person name="Phadnis S."/>
            <person name="Ravikumar R.L."/>
            <person name="Schlapbach R."/>
            <person name="Sreeman S.M."/>
            <person name="Shimizu K.K."/>
        </authorList>
    </citation>
    <scope>NUCLEOTIDE SEQUENCE</scope>
</reference>
<dbReference type="SUPFAM" id="SSF52058">
    <property type="entry name" value="L domain-like"/>
    <property type="match status" value="2"/>
</dbReference>
<feature type="chain" id="PRO_5043472961" description="Leucine-rich repeat-containing N-terminal plant-type domain-containing protein" evidence="12">
    <location>
        <begin position="25"/>
        <end position="387"/>
    </location>
</feature>
<evidence type="ECO:0000259" key="13">
    <source>
        <dbReference type="Pfam" id="PF08263"/>
    </source>
</evidence>
<dbReference type="InterPro" id="IPR013210">
    <property type="entry name" value="LRR_N_plant-typ"/>
</dbReference>
<comment type="similarity">
    <text evidence="2">Belongs to the RLP family.</text>
</comment>
<evidence type="ECO:0000256" key="7">
    <source>
        <dbReference type="ARBA" id="ARBA00022737"/>
    </source>
</evidence>
<dbReference type="AlphaFoldDB" id="A0AAV5FLL8"/>
<keyword evidence="4" id="KW-1070">Brassinosteroid signaling pathway</keyword>
<dbReference type="PANTHER" id="PTHR48063">
    <property type="entry name" value="LRR RECEPTOR-LIKE KINASE"/>
    <property type="match status" value="1"/>
</dbReference>
<keyword evidence="3" id="KW-0433">Leucine-rich repeat</keyword>
<evidence type="ECO:0000256" key="1">
    <source>
        <dbReference type="ARBA" id="ARBA00004479"/>
    </source>
</evidence>
<feature type="signal peptide" evidence="12">
    <location>
        <begin position="1"/>
        <end position="24"/>
    </location>
</feature>
<evidence type="ECO:0000256" key="2">
    <source>
        <dbReference type="ARBA" id="ARBA00009592"/>
    </source>
</evidence>
<evidence type="ECO:0000256" key="5">
    <source>
        <dbReference type="ARBA" id="ARBA00022692"/>
    </source>
</evidence>
<dbReference type="InterPro" id="IPR046956">
    <property type="entry name" value="RLP23-like"/>
</dbReference>
<comment type="caution">
    <text evidence="14">The sequence shown here is derived from an EMBL/GenBank/DDBJ whole genome shotgun (WGS) entry which is preliminary data.</text>
</comment>
<gene>
    <name evidence="14" type="primary">gb24065</name>
    <name evidence="14" type="ORF">PR202_gb24065</name>
</gene>
<evidence type="ECO:0000256" key="3">
    <source>
        <dbReference type="ARBA" id="ARBA00022614"/>
    </source>
</evidence>
<keyword evidence="7" id="KW-0677">Repeat</keyword>
<reference evidence="14" key="2">
    <citation type="submission" date="2021-12" db="EMBL/GenBank/DDBJ databases">
        <title>Resequencing data analysis of finger millet.</title>
        <authorList>
            <person name="Hatakeyama M."/>
            <person name="Aluri S."/>
            <person name="Balachadran M.T."/>
            <person name="Sivarajan S.R."/>
            <person name="Poveda L."/>
            <person name="Shimizu-Inatsugi R."/>
            <person name="Schlapbach R."/>
            <person name="Sreeman S.M."/>
            <person name="Shimizu K.K."/>
        </authorList>
    </citation>
    <scope>NUCLEOTIDE SEQUENCE</scope>
</reference>
<keyword evidence="6 12" id="KW-0732">Signal</keyword>
<keyword evidence="8 11" id="KW-1133">Transmembrane helix</keyword>
<dbReference type="InterPro" id="IPR032675">
    <property type="entry name" value="LRR_dom_sf"/>
</dbReference>
<feature type="domain" description="Leucine-rich repeat-containing N-terminal plant-type" evidence="13">
    <location>
        <begin position="39"/>
        <end position="76"/>
    </location>
</feature>
<evidence type="ECO:0000256" key="10">
    <source>
        <dbReference type="ARBA" id="ARBA00023180"/>
    </source>
</evidence>
<keyword evidence="9 11" id="KW-0472">Membrane</keyword>